<evidence type="ECO:0000313" key="3">
    <source>
        <dbReference type="Proteomes" id="UP000176725"/>
    </source>
</evidence>
<organism evidence="2 3">
    <name type="scientific">Candidatus Woesebacteria bacterium RIFCSPLOWO2_01_FULL_39_25</name>
    <dbReference type="NCBI Taxonomy" id="1802521"/>
    <lineage>
        <taxon>Bacteria</taxon>
        <taxon>Candidatus Woeseibacteriota</taxon>
    </lineage>
</organism>
<proteinExistence type="predicted"/>
<accession>A0A1F8BMC1</accession>
<dbReference type="AlphaFoldDB" id="A0A1F8BMC1"/>
<dbReference type="Proteomes" id="UP000176725">
    <property type="component" value="Unassembled WGS sequence"/>
</dbReference>
<evidence type="ECO:0000313" key="2">
    <source>
        <dbReference type="EMBL" id="OGM65241.1"/>
    </source>
</evidence>
<reference evidence="2 3" key="1">
    <citation type="journal article" date="2016" name="Nat. Commun.">
        <title>Thousands of microbial genomes shed light on interconnected biogeochemical processes in an aquifer system.</title>
        <authorList>
            <person name="Anantharaman K."/>
            <person name="Brown C.T."/>
            <person name="Hug L.A."/>
            <person name="Sharon I."/>
            <person name="Castelle C.J."/>
            <person name="Probst A.J."/>
            <person name="Thomas B.C."/>
            <person name="Singh A."/>
            <person name="Wilkins M.J."/>
            <person name="Karaoz U."/>
            <person name="Brodie E.L."/>
            <person name="Williams K.H."/>
            <person name="Hubbard S.S."/>
            <person name="Banfield J.F."/>
        </authorList>
    </citation>
    <scope>NUCLEOTIDE SEQUENCE [LARGE SCALE GENOMIC DNA]</scope>
</reference>
<feature type="region of interest" description="Disordered" evidence="1">
    <location>
        <begin position="141"/>
        <end position="177"/>
    </location>
</feature>
<name>A0A1F8BMC1_9BACT</name>
<comment type="caution">
    <text evidence="2">The sequence shown here is derived from an EMBL/GenBank/DDBJ whole genome shotgun (WGS) entry which is preliminary data.</text>
</comment>
<gene>
    <name evidence="2" type="ORF">A2893_00600</name>
</gene>
<sequence length="177" mass="21003">MNMNKDEAKRYHGYLALPRHSKMLRQDIGYHLFSLYIALVIDARWDRKYPNQFGHVVGTQTEIAALLNISQSKLSRGLDKLEAKDRKYAIKHKRYILLGYLPLFLTDVADKMYDKDYANPHDLYADMYRINAELQEKYAISQEKRDRNTPQRLYRSSRVDLGSFDSSFQEDTERERE</sequence>
<dbReference type="STRING" id="1802521.A2893_00600"/>
<protein>
    <submittedName>
        <fullName evidence="2">Uncharacterized protein</fullName>
    </submittedName>
</protein>
<evidence type="ECO:0000256" key="1">
    <source>
        <dbReference type="SAM" id="MobiDB-lite"/>
    </source>
</evidence>
<dbReference type="EMBL" id="MGHH01000006">
    <property type="protein sequence ID" value="OGM65241.1"/>
    <property type="molecule type" value="Genomic_DNA"/>
</dbReference>